<dbReference type="AlphaFoldDB" id="A0A6P5X8J8"/>
<accession>A0A6P5X8J8</accession>
<proteinExistence type="inferred from homology"/>
<dbReference type="KEGG" id="dzi:111281156"/>
<sequence>MRQKHLLTGALVAGILAAISLLPPRGNIEFSFYKLSFRWPPSACNVGTLKCLPDTLGYFTIHGLWPTYADDTEVPRYDPKKNKCTDVTPVDPKNLLPELKNIEDTLQKCWPNYKNYKNINMCAESWKHEWVYHGICSDYAADKPLEYFSAALTFAKEYEYDPLKGTNVQPREEPYEAQEIINAVKAKVGKTPQIQCNKNGETLQLLEIRLCFEKNKSSITPRDCPKTFTPDGLCQKETDQIKITPPPKVDLLGYKTCIEAMNEYESVLSNEL</sequence>
<dbReference type="OrthoDB" id="1884050at2759"/>
<evidence type="ECO:0000313" key="5">
    <source>
        <dbReference type="Proteomes" id="UP000515121"/>
    </source>
</evidence>
<dbReference type="InterPro" id="IPR036430">
    <property type="entry name" value="RNase_T2-like_sf"/>
</dbReference>
<dbReference type="GO" id="GO:0033897">
    <property type="term" value="F:ribonuclease T2 activity"/>
    <property type="evidence" value="ECO:0007669"/>
    <property type="project" value="InterPro"/>
</dbReference>
<name>A0A6P5X8J8_DURZI</name>
<protein>
    <submittedName>
        <fullName evidence="6">Extracellular ribonuclease LE-like</fullName>
    </submittedName>
</protein>
<dbReference type="PANTHER" id="PTHR11240">
    <property type="entry name" value="RIBONUCLEASE T2"/>
    <property type="match status" value="1"/>
</dbReference>
<evidence type="ECO:0000256" key="4">
    <source>
        <dbReference type="RuleBase" id="RU004328"/>
    </source>
</evidence>
<dbReference type="SUPFAM" id="SSF55895">
    <property type="entry name" value="Ribonuclease Rh-like"/>
    <property type="match status" value="1"/>
</dbReference>
<evidence type="ECO:0000313" key="6">
    <source>
        <dbReference type="RefSeq" id="XP_022724528.1"/>
    </source>
</evidence>
<keyword evidence="3" id="KW-0456">Lyase</keyword>
<comment type="similarity">
    <text evidence="1 4">Belongs to the RNase T2 family.</text>
</comment>
<dbReference type="GO" id="GO:0006401">
    <property type="term" value="P:RNA catabolic process"/>
    <property type="evidence" value="ECO:0007669"/>
    <property type="project" value="TreeGrafter"/>
</dbReference>
<gene>
    <name evidence="6" type="primary">LOC111281156</name>
</gene>
<dbReference type="InterPro" id="IPR001568">
    <property type="entry name" value="RNase_T2-like"/>
</dbReference>
<dbReference type="GeneID" id="111281156"/>
<dbReference type="GO" id="GO:0005576">
    <property type="term" value="C:extracellular region"/>
    <property type="evidence" value="ECO:0007669"/>
    <property type="project" value="TreeGrafter"/>
</dbReference>
<dbReference type="Proteomes" id="UP000515121">
    <property type="component" value="Unplaced"/>
</dbReference>
<dbReference type="GO" id="GO:0003723">
    <property type="term" value="F:RNA binding"/>
    <property type="evidence" value="ECO:0007669"/>
    <property type="project" value="InterPro"/>
</dbReference>
<reference evidence="6" key="1">
    <citation type="submission" date="2025-08" db="UniProtKB">
        <authorList>
            <consortium name="RefSeq"/>
        </authorList>
    </citation>
    <scope>IDENTIFICATION</scope>
    <source>
        <tissue evidence="6">Fruit stalk</tissue>
    </source>
</reference>
<keyword evidence="5" id="KW-1185">Reference proteome</keyword>
<dbReference type="PANTHER" id="PTHR11240:SF46">
    <property type="entry name" value="INTRACELLULAR RIBONUCLEASE LX-LIKE"/>
    <property type="match status" value="1"/>
</dbReference>
<keyword evidence="2" id="KW-0378">Hydrolase</keyword>
<dbReference type="Gene3D" id="3.90.730.10">
    <property type="entry name" value="Ribonuclease T2-like"/>
    <property type="match status" value="1"/>
</dbReference>
<dbReference type="InterPro" id="IPR018188">
    <property type="entry name" value="RNase_T2_His_AS_1"/>
</dbReference>
<dbReference type="RefSeq" id="XP_022724528.1">
    <property type="nucleotide sequence ID" value="XM_022868793.1"/>
</dbReference>
<organism evidence="5 6">
    <name type="scientific">Durio zibethinus</name>
    <name type="common">Durian</name>
    <dbReference type="NCBI Taxonomy" id="66656"/>
    <lineage>
        <taxon>Eukaryota</taxon>
        <taxon>Viridiplantae</taxon>
        <taxon>Streptophyta</taxon>
        <taxon>Embryophyta</taxon>
        <taxon>Tracheophyta</taxon>
        <taxon>Spermatophyta</taxon>
        <taxon>Magnoliopsida</taxon>
        <taxon>eudicotyledons</taxon>
        <taxon>Gunneridae</taxon>
        <taxon>Pentapetalae</taxon>
        <taxon>rosids</taxon>
        <taxon>malvids</taxon>
        <taxon>Malvales</taxon>
        <taxon>Malvaceae</taxon>
        <taxon>Helicteroideae</taxon>
        <taxon>Durio</taxon>
    </lineage>
</organism>
<evidence type="ECO:0000256" key="2">
    <source>
        <dbReference type="ARBA" id="ARBA00022722"/>
    </source>
</evidence>
<keyword evidence="2" id="KW-0540">Nuclease</keyword>
<dbReference type="PROSITE" id="PS00530">
    <property type="entry name" value="RNASE_T2_1"/>
    <property type="match status" value="1"/>
</dbReference>
<evidence type="ECO:0000256" key="1">
    <source>
        <dbReference type="ARBA" id="ARBA00007469"/>
    </source>
</evidence>
<evidence type="ECO:0000256" key="3">
    <source>
        <dbReference type="ARBA" id="ARBA00023239"/>
    </source>
</evidence>
<dbReference type="Pfam" id="PF00445">
    <property type="entry name" value="Ribonuclease_T2"/>
    <property type="match status" value="1"/>
</dbReference>